<keyword evidence="1" id="KW-0472">Membrane</keyword>
<sequence>MLYLTLLCINSFFFMDTLSSFCNMIILFHDIYSSITVIYFGIYNLILLFSIFLFDYPLFLCVKKGRDGSSGKSSKYFLSYEFFILNMNGYVMYPCLVCRDFKGYAFMNGCLVSELVHRVCNFYLLPIVLVLTQNEPKGEIKTSILEFVSFSV</sequence>
<keyword evidence="1" id="KW-0812">Transmembrane</keyword>
<dbReference type="AlphaFoldDB" id="A0A7J7LRI3"/>
<gene>
    <name evidence="2" type="ORF">GIB67_041384</name>
</gene>
<keyword evidence="3" id="KW-1185">Reference proteome</keyword>
<evidence type="ECO:0000313" key="3">
    <source>
        <dbReference type="Proteomes" id="UP000541444"/>
    </source>
</evidence>
<feature type="transmembrane region" description="Helical" evidence="1">
    <location>
        <begin position="38"/>
        <end position="62"/>
    </location>
</feature>
<evidence type="ECO:0000256" key="1">
    <source>
        <dbReference type="SAM" id="Phobius"/>
    </source>
</evidence>
<accession>A0A7J7LRI3</accession>
<dbReference type="Proteomes" id="UP000541444">
    <property type="component" value="Unassembled WGS sequence"/>
</dbReference>
<name>A0A7J7LRI3_9MAGN</name>
<dbReference type="EMBL" id="JACGCM010002082">
    <property type="protein sequence ID" value="KAF6145189.1"/>
    <property type="molecule type" value="Genomic_DNA"/>
</dbReference>
<reference evidence="2 3" key="1">
    <citation type="journal article" date="2020" name="IScience">
        <title>Genome Sequencing of the Endangered Kingdonia uniflora (Circaeasteraceae, Ranunculales) Reveals Potential Mechanisms of Evolutionary Specialization.</title>
        <authorList>
            <person name="Sun Y."/>
            <person name="Deng T."/>
            <person name="Zhang A."/>
            <person name="Moore M.J."/>
            <person name="Landis J.B."/>
            <person name="Lin N."/>
            <person name="Zhang H."/>
            <person name="Zhang X."/>
            <person name="Huang J."/>
            <person name="Zhang X."/>
            <person name="Sun H."/>
            <person name="Wang H."/>
        </authorList>
    </citation>
    <scope>NUCLEOTIDE SEQUENCE [LARGE SCALE GENOMIC DNA]</scope>
    <source>
        <strain evidence="2">TB1705</strain>
        <tissue evidence="2">Leaf</tissue>
    </source>
</reference>
<proteinExistence type="predicted"/>
<protein>
    <submittedName>
        <fullName evidence="2">Uncharacterized protein</fullName>
    </submittedName>
</protein>
<feature type="transmembrane region" description="Helical" evidence="1">
    <location>
        <begin position="12"/>
        <end position="32"/>
    </location>
</feature>
<evidence type="ECO:0000313" key="2">
    <source>
        <dbReference type="EMBL" id="KAF6145189.1"/>
    </source>
</evidence>
<keyword evidence="1" id="KW-1133">Transmembrane helix</keyword>
<organism evidence="2 3">
    <name type="scientific">Kingdonia uniflora</name>
    <dbReference type="NCBI Taxonomy" id="39325"/>
    <lineage>
        <taxon>Eukaryota</taxon>
        <taxon>Viridiplantae</taxon>
        <taxon>Streptophyta</taxon>
        <taxon>Embryophyta</taxon>
        <taxon>Tracheophyta</taxon>
        <taxon>Spermatophyta</taxon>
        <taxon>Magnoliopsida</taxon>
        <taxon>Ranunculales</taxon>
        <taxon>Circaeasteraceae</taxon>
        <taxon>Kingdonia</taxon>
    </lineage>
</organism>
<comment type="caution">
    <text evidence="2">The sequence shown here is derived from an EMBL/GenBank/DDBJ whole genome shotgun (WGS) entry which is preliminary data.</text>
</comment>